<dbReference type="SUPFAM" id="SSF52540">
    <property type="entry name" value="P-loop containing nucleoside triphosphate hydrolases"/>
    <property type="match status" value="1"/>
</dbReference>
<organism evidence="13 14">
    <name type="scientific">Pelagomonas calceolata</name>
    <dbReference type="NCBI Taxonomy" id="35677"/>
    <lineage>
        <taxon>Eukaryota</taxon>
        <taxon>Sar</taxon>
        <taxon>Stramenopiles</taxon>
        <taxon>Ochrophyta</taxon>
        <taxon>Pelagophyceae</taxon>
        <taxon>Pelagomonadales</taxon>
        <taxon>Pelagomonadaceae</taxon>
        <taxon>Pelagomonas</taxon>
    </lineage>
</organism>
<evidence type="ECO:0000313" key="13">
    <source>
        <dbReference type="EMBL" id="CAH0364356.1"/>
    </source>
</evidence>
<dbReference type="Gene3D" id="1.20.58.760">
    <property type="entry name" value="Peptidase M41"/>
    <property type="match status" value="1"/>
</dbReference>
<evidence type="ECO:0000256" key="7">
    <source>
        <dbReference type="ARBA" id="ARBA00022801"/>
    </source>
</evidence>
<dbReference type="SMART" id="SM00382">
    <property type="entry name" value="AAA"/>
    <property type="match status" value="1"/>
</dbReference>
<dbReference type="InterPro" id="IPR041569">
    <property type="entry name" value="AAA_lid_3"/>
</dbReference>
<dbReference type="Gene3D" id="3.40.50.300">
    <property type="entry name" value="P-loop containing nucleotide triphosphate hydrolases"/>
    <property type="match status" value="1"/>
</dbReference>
<dbReference type="GO" id="GO:0005745">
    <property type="term" value="C:m-AAA complex"/>
    <property type="evidence" value="ECO:0007669"/>
    <property type="project" value="TreeGrafter"/>
</dbReference>
<keyword evidence="14" id="KW-1185">Reference proteome</keyword>
<name>A0A8J2S726_9STRA</name>
<comment type="cofactor">
    <cofactor evidence="1">
        <name>Zn(2+)</name>
        <dbReference type="ChEBI" id="CHEBI:29105"/>
    </cofactor>
</comment>
<keyword evidence="8" id="KW-0862">Zinc</keyword>
<dbReference type="PANTHER" id="PTHR43655:SF2">
    <property type="entry name" value="AFG3 LIKE MATRIX AAA PEPTIDASE SUBUNIT 2, ISOFORM A"/>
    <property type="match status" value="1"/>
</dbReference>
<feature type="compositionally biased region" description="Basic residues" evidence="11">
    <location>
        <begin position="47"/>
        <end position="59"/>
    </location>
</feature>
<dbReference type="InterPro" id="IPR037219">
    <property type="entry name" value="Peptidase_M41-like"/>
</dbReference>
<feature type="domain" description="AAA+ ATPase" evidence="12">
    <location>
        <begin position="195"/>
        <end position="345"/>
    </location>
</feature>
<dbReference type="InterPro" id="IPR003959">
    <property type="entry name" value="ATPase_AAA_core"/>
</dbReference>
<evidence type="ECO:0000256" key="9">
    <source>
        <dbReference type="ARBA" id="ARBA00022840"/>
    </source>
</evidence>
<evidence type="ECO:0000256" key="8">
    <source>
        <dbReference type="ARBA" id="ARBA00022833"/>
    </source>
</evidence>
<dbReference type="InterPro" id="IPR003960">
    <property type="entry name" value="ATPase_AAA_CS"/>
</dbReference>
<dbReference type="GO" id="GO:0004176">
    <property type="term" value="F:ATP-dependent peptidase activity"/>
    <property type="evidence" value="ECO:0007669"/>
    <property type="project" value="InterPro"/>
</dbReference>
<evidence type="ECO:0000256" key="1">
    <source>
        <dbReference type="ARBA" id="ARBA00001947"/>
    </source>
</evidence>
<dbReference type="Gene3D" id="1.10.8.60">
    <property type="match status" value="1"/>
</dbReference>
<keyword evidence="6" id="KW-0547">Nucleotide-binding</keyword>
<comment type="similarity">
    <text evidence="2">In the C-terminal section; belongs to the peptidase M41 family.</text>
</comment>
<keyword evidence="4" id="KW-0645">Protease</keyword>
<dbReference type="AlphaFoldDB" id="A0A8J2S726"/>
<dbReference type="Proteomes" id="UP000789595">
    <property type="component" value="Unassembled WGS sequence"/>
</dbReference>
<dbReference type="GO" id="GO:0016887">
    <property type="term" value="F:ATP hydrolysis activity"/>
    <property type="evidence" value="ECO:0007669"/>
    <property type="project" value="InterPro"/>
</dbReference>
<dbReference type="InterPro" id="IPR050928">
    <property type="entry name" value="ATP-dep_Zn_Metalloprotease"/>
</dbReference>
<gene>
    <name evidence="13" type="ORF">PECAL_1P07150</name>
</gene>
<dbReference type="GO" id="GO:0034982">
    <property type="term" value="P:mitochondrial protein processing"/>
    <property type="evidence" value="ECO:0007669"/>
    <property type="project" value="TreeGrafter"/>
</dbReference>
<dbReference type="OrthoDB" id="6414775at2759"/>
<reference evidence="13" key="1">
    <citation type="submission" date="2021-11" db="EMBL/GenBank/DDBJ databases">
        <authorList>
            <consortium name="Genoscope - CEA"/>
            <person name="William W."/>
        </authorList>
    </citation>
    <scope>NUCLEOTIDE SEQUENCE</scope>
</reference>
<dbReference type="Pfam" id="PF00004">
    <property type="entry name" value="AAA"/>
    <property type="match status" value="1"/>
</dbReference>
<keyword evidence="5" id="KW-0479">Metal-binding</keyword>
<evidence type="ECO:0000256" key="10">
    <source>
        <dbReference type="ARBA" id="ARBA00023049"/>
    </source>
</evidence>
<evidence type="ECO:0000256" key="3">
    <source>
        <dbReference type="ARBA" id="ARBA00010550"/>
    </source>
</evidence>
<comment type="caution">
    <text evidence="13">The sequence shown here is derived from an EMBL/GenBank/DDBJ whole genome shotgun (WGS) entry which is preliminary data.</text>
</comment>
<protein>
    <recommendedName>
        <fullName evidence="12">AAA+ ATPase domain-containing protein</fullName>
    </recommendedName>
</protein>
<sequence>MRTPIPVLITAFFWALGFSPLIGVGHAVNLGCVVLLATAAGSTPLAPRRKTRKAPRAPKPKPPSGGGKNASHTAPEEGFVANTTATTKRFTGPKTAARLALALLQGCVLAPRSCAYTFRSITQSIKKKLGREGVILNEEGVDDFITVYGGGSGPDATTWDDVVGAPAAVSELRRILRVAGAADASQKARRAGATPPRNVLLAGPPGTGKTLIARAAAAQLDAPLLVASAAEIVKGKYAGVGVERVRTLFAAARRVAARSTGRLAVVFIDELDSCGRVRGGDASAVGADHDNTLNQLLVEMDGFGVRDASNPDVVVLAATNRRDMLDPALTRRGRFDRVVEMAAPDRDGREALFEHYVGRQRSAFLAREITFKVDNTEVACQALDNTTLRVFKPVKAAGLRAKATLFANNTARLDARDLEAIIARAQGRRAQRKSGSEDVSFSVSYEGGSKVENDTDLASTLADLSPGLVGADVAAVVNDAALAALDKDQDYATRDDYLRALEDAILGIPTHPDGASPKPDHRIAVHEAGHAVSSFFLENVDEATRASVRPRSGGSLGVTMFGAGDATNLRRAELRDRVVMMLAGKAAEAHLLGDASTGAADDVRRAAVLAEAIVKTYGLSQDGAVFTSWIDEYGKRHEIGGEDGDAAVRAELVEAEARALQLVKDHESIIRALADALVEHETLDAAALKAVIKPAAETAVPV</sequence>
<evidence type="ECO:0000256" key="5">
    <source>
        <dbReference type="ARBA" id="ARBA00022723"/>
    </source>
</evidence>
<dbReference type="GO" id="GO:0004222">
    <property type="term" value="F:metalloendopeptidase activity"/>
    <property type="evidence" value="ECO:0007669"/>
    <property type="project" value="InterPro"/>
</dbReference>
<evidence type="ECO:0000313" key="14">
    <source>
        <dbReference type="Proteomes" id="UP000789595"/>
    </source>
</evidence>
<feature type="region of interest" description="Disordered" evidence="11">
    <location>
        <begin position="45"/>
        <end position="86"/>
    </location>
</feature>
<dbReference type="Pfam" id="PF01434">
    <property type="entry name" value="Peptidase_M41"/>
    <property type="match status" value="1"/>
</dbReference>
<dbReference type="SUPFAM" id="SSF140990">
    <property type="entry name" value="FtsH protease domain-like"/>
    <property type="match status" value="1"/>
</dbReference>
<dbReference type="Pfam" id="PF17862">
    <property type="entry name" value="AAA_lid_3"/>
    <property type="match status" value="1"/>
</dbReference>
<evidence type="ECO:0000259" key="12">
    <source>
        <dbReference type="SMART" id="SM00382"/>
    </source>
</evidence>
<evidence type="ECO:0000256" key="11">
    <source>
        <dbReference type="SAM" id="MobiDB-lite"/>
    </source>
</evidence>
<dbReference type="EMBL" id="CAKKNE010000001">
    <property type="protein sequence ID" value="CAH0364356.1"/>
    <property type="molecule type" value="Genomic_DNA"/>
</dbReference>
<keyword evidence="7" id="KW-0378">Hydrolase</keyword>
<dbReference type="InterPro" id="IPR000642">
    <property type="entry name" value="Peptidase_M41"/>
</dbReference>
<keyword evidence="10" id="KW-0482">Metalloprotease</keyword>
<proteinExistence type="inferred from homology"/>
<dbReference type="PANTHER" id="PTHR43655">
    <property type="entry name" value="ATP-DEPENDENT PROTEASE"/>
    <property type="match status" value="1"/>
</dbReference>
<dbReference type="InterPro" id="IPR027417">
    <property type="entry name" value="P-loop_NTPase"/>
</dbReference>
<accession>A0A8J2S726</accession>
<keyword evidence="9" id="KW-0067">ATP-binding</keyword>
<evidence type="ECO:0000256" key="2">
    <source>
        <dbReference type="ARBA" id="ARBA00010044"/>
    </source>
</evidence>
<dbReference type="PROSITE" id="PS00674">
    <property type="entry name" value="AAA"/>
    <property type="match status" value="1"/>
</dbReference>
<dbReference type="GO" id="GO:0046872">
    <property type="term" value="F:metal ion binding"/>
    <property type="evidence" value="ECO:0007669"/>
    <property type="project" value="UniProtKB-KW"/>
</dbReference>
<evidence type="ECO:0000256" key="6">
    <source>
        <dbReference type="ARBA" id="ARBA00022741"/>
    </source>
</evidence>
<evidence type="ECO:0000256" key="4">
    <source>
        <dbReference type="ARBA" id="ARBA00022670"/>
    </source>
</evidence>
<dbReference type="GO" id="GO:0005524">
    <property type="term" value="F:ATP binding"/>
    <property type="evidence" value="ECO:0007669"/>
    <property type="project" value="UniProtKB-KW"/>
</dbReference>
<comment type="similarity">
    <text evidence="3">In the N-terminal section; belongs to the AAA ATPase family.</text>
</comment>
<dbReference type="InterPro" id="IPR003593">
    <property type="entry name" value="AAA+_ATPase"/>
</dbReference>